<reference evidence="3" key="1">
    <citation type="submission" date="2017-11" db="EMBL/GenBank/DDBJ databases">
        <authorList>
            <person name="Lima N.C."/>
            <person name="Parody-Merino A.M."/>
            <person name="Battley P.F."/>
            <person name="Fidler A.E."/>
            <person name="Prosdocimi F."/>
        </authorList>
    </citation>
    <scope>NUCLEOTIDE SEQUENCE [LARGE SCALE GENOMIC DNA]</scope>
</reference>
<dbReference type="GO" id="GO:0007165">
    <property type="term" value="P:signal transduction"/>
    <property type="evidence" value="ECO:0007669"/>
    <property type="project" value="InterPro"/>
</dbReference>
<evidence type="ECO:0000259" key="1">
    <source>
        <dbReference type="PROSITE" id="PS50238"/>
    </source>
</evidence>
<keyword evidence="3" id="KW-1185">Reference proteome</keyword>
<feature type="domain" description="Rho-GAP" evidence="1">
    <location>
        <begin position="1"/>
        <end position="97"/>
    </location>
</feature>
<proteinExistence type="predicted"/>
<dbReference type="InterPro" id="IPR000198">
    <property type="entry name" value="RhoGAP_dom"/>
</dbReference>
<reference evidence="3" key="2">
    <citation type="submission" date="2017-12" db="EMBL/GenBank/DDBJ databases">
        <title>Genome sequence of the Bar-tailed Godwit (Limosa lapponica baueri).</title>
        <authorList>
            <person name="Lima N.C.B."/>
            <person name="Parody-Merino A.M."/>
            <person name="Battley P.F."/>
            <person name="Fidler A.E."/>
            <person name="Prosdocimi F."/>
        </authorList>
    </citation>
    <scope>NUCLEOTIDE SEQUENCE [LARGE SCALE GENOMIC DNA]</scope>
</reference>
<organism evidence="2 3">
    <name type="scientific">Limosa lapponica baueri</name>
    <dbReference type="NCBI Taxonomy" id="1758121"/>
    <lineage>
        <taxon>Eukaryota</taxon>
        <taxon>Metazoa</taxon>
        <taxon>Chordata</taxon>
        <taxon>Craniata</taxon>
        <taxon>Vertebrata</taxon>
        <taxon>Euteleostomi</taxon>
        <taxon>Archelosauria</taxon>
        <taxon>Archosauria</taxon>
        <taxon>Dinosauria</taxon>
        <taxon>Saurischia</taxon>
        <taxon>Theropoda</taxon>
        <taxon>Coelurosauria</taxon>
        <taxon>Aves</taxon>
        <taxon>Neognathae</taxon>
        <taxon>Neoaves</taxon>
        <taxon>Charadriiformes</taxon>
        <taxon>Scolopacidae</taxon>
        <taxon>Limosa</taxon>
    </lineage>
</organism>
<dbReference type="OrthoDB" id="27389at2759"/>
<sequence length="145" mass="16161">MYQRGTSLCSSKKNERVTSKLPKANFLLLNQLLFVLQNISRNAATSRMTAHNLAICVGPNVLSPPEEDMLPLDALAQVTQKVTQLVEFLIEHCGELFEEEVADLARASGEDLSAPQVIDLRSYRSSVWKQKETGRGGWRSSRDSL</sequence>
<dbReference type="EMBL" id="KZ505851">
    <property type="protein sequence ID" value="PKU44072.1"/>
    <property type="molecule type" value="Genomic_DNA"/>
</dbReference>
<dbReference type="SUPFAM" id="SSF48350">
    <property type="entry name" value="GTPase activation domain, GAP"/>
    <property type="match status" value="1"/>
</dbReference>
<protein>
    <recommendedName>
        <fullName evidence="1">Rho-GAP domain-containing protein</fullName>
    </recommendedName>
</protein>
<dbReference type="InterPro" id="IPR008936">
    <property type="entry name" value="Rho_GTPase_activation_prot"/>
</dbReference>
<dbReference type="Gene3D" id="1.10.555.10">
    <property type="entry name" value="Rho GTPase activation protein"/>
    <property type="match status" value="1"/>
</dbReference>
<dbReference type="Proteomes" id="UP000233556">
    <property type="component" value="Unassembled WGS sequence"/>
</dbReference>
<accession>A0A2I0UDF1</accession>
<dbReference type="PANTHER" id="PTHR23179:SF26">
    <property type="entry name" value="T-CELL ACTIVATION RHO GTPASE-ACTIVATING PROTEIN"/>
    <property type="match status" value="1"/>
</dbReference>
<evidence type="ECO:0000313" key="2">
    <source>
        <dbReference type="EMBL" id="PKU44072.1"/>
    </source>
</evidence>
<dbReference type="AlphaFoldDB" id="A0A2I0UDF1"/>
<name>A0A2I0UDF1_LIMLA</name>
<dbReference type="Pfam" id="PF00620">
    <property type="entry name" value="RhoGAP"/>
    <property type="match status" value="1"/>
</dbReference>
<gene>
    <name evidence="2" type="ORF">llap_5637</name>
</gene>
<dbReference type="PROSITE" id="PS50238">
    <property type="entry name" value="RHOGAP"/>
    <property type="match status" value="1"/>
</dbReference>
<dbReference type="GO" id="GO:0005096">
    <property type="term" value="F:GTPase activator activity"/>
    <property type="evidence" value="ECO:0007669"/>
    <property type="project" value="TreeGrafter"/>
</dbReference>
<dbReference type="PANTHER" id="PTHR23179">
    <property type="entry name" value="T-CELL ACTIVATION RHO GTPASE ACTIVATING PROTEIN-RELATED"/>
    <property type="match status" value="1"/>
</dbReference>
<evidence type="ECO:0000313" key="3">
    <source>
        <dbReference type="Proteomes" id="UP000233556"/>
    </source>
</evidence>